<feature type="transmembrane region" description="Helical" evidence="13">
    <location>
        <begin position="402"/>
        <end position="424"/>
    </location>
</feature>
<dbReference type="PRINTS" id="PR01900">
    <property type="entry name" value="YIDCPROTEIN"/>
</dbReference>
<dbReference type="Proteomes" id="UP001596091">
    <property type="component" value="Unassembled WGS sequence"/>
</dbReference>
<evidence type="ECO:0000256" key="10">
    <source>
        <dbReference type="ARBA" id="ARBA00023186"/>
    </source>
</evidence>
<gene>
    <name evidence="13 17" type="primary">yidC</name>
    <name evidence="17" type="ORF">ACFPT7_02420</name>
</gene>
<evidence type="ECO:0000256" key="8">
    <source>
        <dbReference type="ARBA" id="ARBA00022989"/>
    </source>
</evidence>
<dbReference type="InterPro" id="IPR019998">
    <property type="entry name" value="Membr_insert_YidC"/>
</dbReference>
<evidence type="ECO:0000256" key="11">
    <source>
        <dbReference type="ARBA" id="ARBA00033245"/>
    </source>
</evidence>
<feature type="domain" description="Membrane insertase YidC/Oxa/ALB C-terminal" evidence="15">
    <location>
        <begin position="402"/>
        <end position="586"/>
    </location>
</feature>
<keyword evidence="10 13" id="KW-0143">Chaperone</keyword>
<evidence type="ECO:0000256" key="7">
    <source>
        <dbReference type="ARBA" id="ARBA00022927"/>
    </source>
</evidence>
<keyword evidence="8 13" id="KW-1133">Transmembrane helix</keyword>
<feature type="compositionally biased region" description="Gly residues" evidence="14">
    <location>
        <begin position="13"/>
        <end position="22"/>
    </location>
</feature>
<protein>
    <recommendedName>
        <fullName evidence="3 13">Membrane protein insertase YidC</fullName>
    </recommendedName>
    <alternativeName>
        <fullName evidence="12 13">Foldase YidC</fullName>
    </alternativeName>
    <alternativeName>
        <fullName evidence="11 13">Membrane integrase YidC</fullName>
    </alternativeName>
    <alternativeName>
        <fullName evidence="13">Membrane protein YidC</fullName>
    </alternativeName>
</protein>
<evidence type="ECO:0000256" key="12">
    <source>
        <dbReference type="ARBA" id="ARBA00033342"/>
    </source>
</evidence>
<dbReference type="PANTHER" id="PTHR12428">
    <property type="entry name" value="OXA1"/>
    <property type="match status" value="1"/>
</dbReference>
<evidence type="ECO:0000313" key="17">
    <source>
        <dbReference type="EMBL" id="MFC5861140.1"/>
    </source>
</evidence>
<dbReference type="InterPro" id="IPR001708">
    <property type="entry name" value="YidC/ALB3/OXA1/COX18"/>
</dbReference>
<name>A0ABW1EAY8_9BACT</name>
<evidence type="ECO:0000259" key="16">
    <source>
        <dbReference type="Pfam" id="PF14849"/>
    </source>
</evidence>
<feature type="transmembrane region" description="Helical" evidence="13">
    <location>
        <begin position="511"/>
        <end position="535"/>
    </location>
</feature>
<dbReference type="HAMAP" id="MF_01810">
    <property type="entry name" value="YidC_type1"/>
    <property type="match status" value="1"/>
</dbReference>
<dbReference type="Pfam" id="PF02096">
    <property type="entry name" value="60KD_IMP"/>
    <property type="match status" value="1"/>
</dbReference>
<organism evidence="17 18">
    <name type="scientific">Acidicapsa dinghuensis</name>
    <dbReference type="NCBI Taxonomy" id="2218256"/>
    <lineage>
        <taxon>Bacteria</taxon>
        <taxon>Pseudomonadati</taxon>
        <taxon>Acidobacteriota</taxon>
        <taxon>Terriglobia</taxon>
        <taxon>Terriglobales</taxon>
        <taxon>Acidobacteriaceae</taxon>
        <taxon>Acidicapsa</taxon>
    </lineage>
</organism>
<evidence type="ECO:0000256" key="1">
    <source>
        <dbReference type="ARBA" id="ARBA00004429"/>
    </source>
</evidence>
<feature type="region of interest" description="Disordered" evidence="14">
    <location>
        <begin position="1"/>
        <end position="22"/>
    </location>
</feature>
<dbReference type="NCBIfam" id="TIGR03593">
    <property type="entry name" value="yidC_nterm"/>
    <property type="match status" value="1"/>
</dbReference>
<evidence type="ECO:0000256" key="13">
    <source>
        <dbReference type="HAMAP-Rule" id="MF_01810"/>
    </source>
</evidence>
<sequence>MAEIRNPNASTQGPGGGSGPGGDMRSTLVFLLLAVVALIAVQYFKPPATQNQPQPQTQTAQQQQPAQTAASSPSTSTASTSSTSTAAAKTAAASSKAAVVATTETETVVENELYRITFTNRGAQVKSWILKRYKDSKGRPLDLVNHLAAASFGYPLSLYTYEQPLTTELNSALYQASATGTISAPSGIVFKYAKGPLTVTKTFTFNQSYVIGIKVDVKRDGASVRALISWPAGMGDQEEATQYASSKFAWSIDGKRDSTGANHSWFSKGVSGGATYDGSYDYAAAIDLYFAAAFMPNAPTQTTVVTLHNQVQAPKDATNPNGDKFPSPVLGVAVGDTSGVINTRLFAGPLQFDTLADTHTMAANGTTTGEDLKPLIQFGYLKIIAEPLFLLLRFVKGFVGNWGWAIIIVTLVFNLLMLPTRVMMMKSSLKMQRIQPKMDAIKRKYANLKATDPKRAEMQSEQMKLYKEEGINMYGNCLPMLVQIPLFYGYYRVLLNVIELRQASWGWLPNLAVADPLHILPIVIIASMFLVQIMTPSPGMDPQQRRMMAFMMPAIFGFSMWNFSSGLALYWATGNLLNLGLQYGINNSSMGKELQALAAKRAAKKADKTIQAKR</sequence>
<accession>A0ABW1EAY8</accession>
<dbReference type="Gene3D" id="2.70.98.90">
    <property type="match status" value="1"/>
</dbReference>
<dbReference type="InterPro" id="IPR028055">
    <property type="entry name" value="YidC/Oxa/ALB_C"/>
</dbReference>
<feature type="region of interest" description="Disordered" evidence="14">
    <location>
        <begin position="49"/>
        <end position="83"/>
    </location>
</feature>
<dbReference type="PANTHER" id="PTHR12428:SF65">
    <property type="entry name" value="CYTOCHROME C OXIDASE ASSEMBLY PROTEIN COX18, MITOCHONDRIAL"/>
    <property type="match status" value="1"/>
</dbReference>
<reference evidence="18" key="1">
    <citation type="journal article" date="2019" name="Int. J. Syst. Evol. Microbiol.">
        <title>The Global Catalogue of Microorganisms (GCM) 10K type strain sequencing project: providing services to taxonomists for standard genome sequencing and annotation.</title>
        <authorList>
            <consortium name="The Broad Institute Genomics Platform"/>
            <consortium name="The Broad Institute Genome Sequencing Center for Infectious Disease"/>
            <person name="Wu L."/>
            <person name="Ma J."/>
        </authorList>
    </citation>
    <scope>NUCLEOTIDE SEQUENCE [LARGE SCALE GENOMIC DNA]</scope>
    <source>
        <strain evidence="18">JCM 4087</strain>
    </source>
</reference>
<dbReference type="CDD" id="cd20070">
    <property type="entry name" value="5TM_YidC_Alb3"/>
    <property type="match status" value="1"/>
</dbReference>
<keyword evidence="4 13" id="KW-0813">Transport</keyword>
<dbReference type="EMBL" id="JBHSPH010000001">
    <property type="protein sequence ID" value="MFC5861140.1"/>
    <property type="molecule type" value="Genomic_DNA"/>
</dbReference>
<dbReference type="Pfam" id="PF14849">
    <property type="entry name" value="YidC_periplas"/>
    <property type="match status" value="1"/>
</dbReference>
<evidence type="ECO:0000256" key="9">
    <source>
        <dbReference type="ARBA" id="ARBA00023136"/>
    </source>
</evidence>
<evidence type="ECO:0000256" key="4">
    <source>
        <dbReference type="ARBA" id="ARBA00022448"/>
    </source>
</evidence>
<comment type="similarity">
    <text evidence="2 13">Belongs to the OXA1/ALB3/YidC family. Type 1 subfamily.</text>
</comment>
<dbReference type="InterPro" id="IPR038221">
    <property type="entry name" value="YidC_periplasmic_sf"/>
</dbReference>
<evidence type="ECO:0000256" key="14">
    <source>
        <dbReference type="SAM" id="MobiDB-lite"/>
    </source>
</evidence>
<comment type="caution">
    <text evidence="17">The sequence shown here is derived from an EMBL/GenBank/DDBJ whole genome shotgun (WGS) entry which is preliminary data.</text>
</comment>
<evidence type="ECO:0000313" key="18">
    <source>
        <dbReference type="Proteomes" id="UP001596091"/>
    </source>
</evidence>
<feature type="domain" description="Membrane insertase YidC N-terminal" evidence="16">
    <location>
        <begin position="108"/>
        <end position="390"/>
    </location>
</feature>
<dbReference type="InterPro" id="IPR028053">
    <property type="entry name" value="Membr_insert_YidC_N"/>
</dbReference>
<evidence type="ECO:0000256" key="3">
    <source>
        <dbReference type="ARBA" id="ARBA00015325"/>
    </source>
</evidence>
<feature type="transmembrane region" description="Helical" evidence="13">
    <location>
        <begin position="547"/>
        <end position="572"/>
    </location>
</feature>
<keyword evidence="18" id="KW-1185">Reference proteome</keyword>
<comment type="subcellular location">
    <subcellularLocation>
        <location evidence="1">Cell inner membrane</location>
        <topology evidence="1">Multi-pass membrane protein</topology>
    </subcellularLocation>
    <subcellularLocation>
        <location evidence="13">Cell membrane</location>
        <topology evidence="13">Multi-pass membrane protein</topology>
    </subcellularLocation>
</comment>
<dbReference type="NCBIfam" id="TIGR03592">
    <property type="entry name" value="yidC_oxa1_cterm"/>
    <property type="match status" value="1"/>
</dbReference>
<feature type="transmembrane region" description="Helical" evidence="13">
    <location>
        <begin position="27"/>
        <end position="44"/>
    </location>
</feature>
<comment type="subunit">
    <text evidence="13">Interacts with the Sec translocase complex via SecD. Specifically interacts with transmembrane segments of nascent integral membrane proteins during membrane integration.</text>
</comment>
<keyword evidence="6 13" id="KW-0812">Transmembrane</keyword>
<comment type="function">
    <text evidence="13">Required for the insertion and/or proper folding and/or complex formation of integral membrane proteins into the membrane. Involved in integration of membrane proteins that insert both dependently and independently of the Sec translocase complex, as well as at least some lipoproteins. Aids folding of multispanning membrane proteins.</text>
</comment>
<dbReference type="PRINTS" id="PR00701">
    <property type="entry name" value="60KDINNERMP"/>
</dbReference>
<keyword evidence="5 13" id="KW-1003">Cell membrane</keyword>
<proteinExistence type="inferred from homology"/>
<dbReference type="CDD" id="cd19961">
    <property type="entry name" value="EcYidC-like_peri"/>
    <property type="match status" value="1"/>
</dbReference>
<keyword evidence="7 13" id="KW-0653">Protein transport</keyword>
<feature type="transmembrane region" description="Helical" evidence="13">
    <location>
        <begin position="473"/>
        <end position="491"/>
    </location>
</feature>
<evidence type="ECO:0000256" key="6">
    <source>
        <dbReference type="ARBA" id="ARBA00022692"/>
    </source>
</evidence>
<dbReference type="RefSeq" id="WP_263334339.1">
    <property type="nucleotide sequence ID" value="NZ_JAGSYH010000002.1"/>
</dbReference>
<evidence type="ECO:0000256" key="2">
    <source>
        <dbReference type="ARBA" id="ARBA00010527"/>
    </source>
</evidence>
<dbReference type="InterPro" id="IPR047196">
    <property type="entry name" value="YidC_ALB_C"/>
</dbReference>
<keyword evidence="9 13" id="KW-0472">Membrane</keyword>
<evidence type="ECO:0000256" key="5">
    <source>
        <dbReference type="ARBA" id="ARBA00022475"/>
    </source>
</evidence>
<evidence type="ECO:0000259" key="15">
    <source>
        <dbReference type="Pfam" id="PF02096"/>
    </source>
</evidence>